<evidence type="ECO:0000256" key="1">
    <source>
        <dbReference type="SAM" id="MobiDB-lite"/>
    </source>
</evidence>
<organism evidence="2 3">
    <name type="scientific">Cladophialophora bantiana (strain ATCC 10958 / CBS 173.52 / CDC B-1940 / NIH 8579)</name>
    <name type="common">Xylohypha bantiana</name>
    <dbReference type="NCBI Taxonomy" id="1442370"/>
    <lineage>
        <taxon>Eukaryota</taxon>
        <taxon>Fungi</taxon>
        <taxon>Dikarya</taxon>
        <taxon>Ascomycota</taxon>
        <taxon>Pezizomycotina</taxon>
        <taxon>Eurotiomycetes</taxon>
        <taxon>Chaetothyriomycetidae</taxon>
        <taxon>Chaetothyriales</taxon>
        <taxon>Herpotrichiellaceae</taxon>
        <taxon>Cladophialophora</taxon>
    </lineage>
</organism>
<protein>
    <submittedName>
        <fullName evidence="2">Uncharacterized protein</fullName>
    </submittedName>
</protein>
<dbReference type="EMBL" id="KN846980">
    <property type="protein sequence ID" value="KIW98625.1"/>
    <property type="molecule type" value="Genomic_DNA"/>
</dbReference>
<dbReference type="GeneID" id="27693214"/>
<accession>A0A0D2I5U6</accession>
<sequence length="67" mass="7764">MPQMSKYPLGETDHELQDQKSSAGDGTRITLKVWQNYGRRHGKRLGNEQIFHRVPDRASRIDAEAVW</sequence>
<gene>
    <name evidence="2" type="ORF">Z519_00286</name>
</gene>
<dbReference type="OrthoDB" id="3766406at2759"/>
<proteinExistence type="predicted"/>
<evidence type="ECO:0000313" key="2">
    <source>
        <dbReference type="EMBL" id="KIW98625.1"/>
    </source>
</evidence>
<feature type="region of interest" description="Disordered" evidence="1">
    <location>
        <begin position="1"/>
        <end position="27"/>
    </location>
</feature>
<dbReference type="VEuPathDB" id="FungiDB:Z519_00286"/>
<dbReference type="AlphaFoldDB" id="A0A0D2I5U6"/>
<dbReference type="Proteomes" id="UP000053789">
    <property type="component" value="Unassembled WGS sequence"/>
</dbReference>
<evidence type="ECO:0000313" key="3">
    <source>
        <dbReference type="Proteomes" id="UP000053789"/>
    </source>
</evidence>
<dbReference type="HOGENOM" id="CLU_2812129_0_0_1"/>
<name>A0A0D2I5U6_CLAB1</name>
<dbReference type="RefSeq" id="XP_016625294.1">
    <property type="nucleotide sequence ID" value="XM_016758045.1"/>
</dbReference>
<keyword evidence="3" id="KW-1185">Reference proteome</keyword>
<reference evidence="2" key="1">
    <citation type="submission" date="2015-01" db="EMBL/GenBank/DDBJ databases">
        <title>The Genome Sequence of Cladophialophora bantiana CBS 173.52.</title>
        <authorList>
            <consortium name="The Broad Institute Genomics Platform"/>
            <person name="Cuomo C."/>
            <person name="de Hoog S."/>
            <person name="Gorbushina A."/>
            <person name="Stielow B."/>
            <person name="Teixiera M."/>
            <person name="Abouelleil A."/>
            <person name="Chapman S.B."/>
            <person name="Priest M."/>
            <person name="Young S.K."/>
            <person name="Wortman J."/>
            <person name="Nusbaum C."/>
            <person name="Birren B."/>
        </authorList>
    </citation>
    <scope>NUCLEOTIDE SEQUENCE [LARGE SCALE GENOMIC DNA]</scope>
    <source>
        <strain evidence="2">CBS 173.52</strain>
    </source>
</reference>